<accession>W1P3C4</accession>
<protein>
    <submittedName>
        <fullName evidence="1">Uncharacterized protein</fullName>
    </submittedName>
</protein>
<evidence type="ECO:0000313" key="2">
    <source>
        <dbReference type="Proteomes" id="UP000017836"/>
    </source>
</evidence>
<reference evidence="2" key="1">
    <citation type="journal article" date="2013" name="Science">
        <title>The Amborella genome and the evolution of flowering plants.</title>
        <authorList>
            <consortium name="Amborella Genome Project"/>
        </authorList>
    </citation>
    <scope>NUCLEOTIDE SEQUENCE [LARGE SCALE GENOMIC DNA]</scope>
</reference>
<dbReference type="Proteomes" id="UP000017836">
    <property type="component" value="Unassembled WGS sequence"/>
</dbReference>
<gene>
    <name evidence="1" type="ORF">AMTR_s00096p00127740</name>
</gene>
<dbReference type="Gramene" id="ERN02413">
    <property type="protein sequence ID" value="ERN02413"/>
    <property type="gene ID" value="AMTR_s00096p00127740"/>
</dbReference>
<evidence type="ECO:0000313" key="1">
    <source>
        <dbReference type="EMBL" id="ERN02413.1"/>
    </source>
</evidence>
<proteinExistence type="predicted"/>
<sequence length="73" mass="7827">MSSTCGDRRITKVSRFPVMHLLSDCKLVHPYAGPVGLPFGADSFLATSGQGLDICCGHLIECHENPSQNAIII</sequence>
<keyword evidence="2" id="KW-1185">Reference proteome</keyword>
<dbReference type="EMBL" id="KI394634">
    <property type="protein sequence ID" value="ERN02413.1"/>
    <property type="molecule type" value="Genomic_DNA"/>
</dbReference>
<dbReference type="HOGENOM" id="CLU_2708161_0_0_1"/>
<name>W1P3C4_AMBTC</name>
<organism evidence="1 2">
    <name type="scientific">Amborella trichopoda</name>
    <dbReference type="NCBI Taxonomy" id="13333"/>
    <lineage>
        <taxon>Eukaryota</taxon>
        <taxon>Viridiplantae</taxon>
        <taxon>Streptophyta</taxon>
        <taxon>Embryophyta</taxon>
        <taxon>Tracheophyta</taxon>
        <taxon>Spermatophyta</taxon>
        <taxon>Magnoliopsida</taxon>
        <taxon>Amborellales</taxon>
        <taxon>Amborellaceae</taxon>
        <taxon>Amborella</taxon>
    </lineage>
</organism>
<dbReference type="AlphaFoldDB" id="W1P3C4"/>